<sequence length="162" mass="17612">MEKGKKACTLLLGALRLMSMAATLSATIVTITSRERVIVFNFPMDAKYHYTPSLKFFAIANGIGSVYSLVVLFIPATKLRRLVVAFDVVITMLLTASASAALAVGHVARKGDSHAGWIPICGQVPKFCDHVMAALILGFCGVFIYMFLLLHAIHTFIKPILL</sequence>
<organism evidence="1 2">
    <name type="scientific">Persea americana</name>
    <name type="common">Avocado</name>
    <dbReference type="NCBI Taxonomy" id="3435"/>
    <lineage>
        <taxon>Eukaryota</taxon>
        <taxon>Viridiplantae</taxon>
        <taxon>Streptophyta</taxon>
        <taxon>Embryophyta</taxon>
        <taxon>Tracheophyta</taxon>
        <taxon>Spermatophyta</taxon>
        <taxon>Magnoliopsida</taxon>
        <taxon>Magnoliidae</taxon>
        <taxon>Laurales</taxon>
        <taxon>Lauraceae</taxon>
        <taxon>Persea</taxon>
    </lineage>
</organism>
<keyword evidence="2" id="KW-1185">Reference proteome</keyword>
<name>A0ACC2LZ75_PERAE</name>
<dbReference type="EMBL" id="CM056813">
    <property type="protein sequence ID" value="KAJ8638816.1"/>
    <property type="molecule type" value="Genomic_DNA"/>
</dbReference>
<accession>A0ACC2LZ75</accession>
<comment type="caution">
    <text evidence="1">The sequence shown here is derived from an EMBL/GenBank/DDBJ whole genome shotgun (WGS) entry which is preliminary data.</text>
</comment>
<proteinExistence type="predicted"/>
<gene>
    <name evidence="1" type="ORF">MRB53_015510</name>
</gene>
<dbReference type="Proteomes" id="UP001234297">
    <property type="component" value="Chromosome 5"/>
</dbReference>
<reference evidence="1 2" key="1">
    <citation type="journal article" date="2022" name="Hortic Res">
        <title>A haplotype resolved chromosomal level avocado genome allows analysis of novel avocado genes.</title>
        <authorList>
            <person name="Nath O."/>
            <person name="Fletcher S.J."/>
            <person name="Hayward A."/>
            <person name="Shaw L.M."/>
            <person name="Masouleh A.K."/>
            <person name="Furtado A."/>
            <person name="Henry R.J."/>
            <person name="Mitter N."/>
        </authorList>
    </citation>
    <scope>NUCLEOTIDE SEQUENCE [LARGE SCALE GENOMIC DNA]</scope>
    <source>
        <strain evidence="2">cv. Hass</strain>
    </source>
</reference>
<protein>
    <submittedName>
        <fullName evidence="1">Uncharacterized protein</fullName>
    </submittedName>
</protein>
<evidence type="ECO:0000313" key="2">
    <source>
        <dbReference type="Proteomes" id="UP001234297"/>
    </source>
</evidence>
<evidence type="ECO:0000313" key="1">
    <source>
        <dbReference type="EMBL" id="KAJ8638816.1"/>
    </source>
</evidence>